<evidence type="ECO:0000313" key="2">
    <source>
        <dbReference type="EMBL" id="AXI73873.1"/>
    </source>
</evidence>
<dbReference type="AlphaFoldDB" id="A0AAD0Q7L1"/>
<evidence type="ECO:0000313" key="3">
    <source>
        <dbReference type="Proteomes" id="UP000253779"/>
    </source>
</evidence>
<accession>A0AAD0Q7L1</accession>
<dbReference type="EMBL" id="CP030930">
    <property type="protein sequence ID" value="AXI73873.1"/>
    <property type="molecule type" value="Genomic_DNA"/>
</dbReference>
<sequence length="141" mass="15283">MNQCTALALLPPPDHLIALAPPGHHPETGHILCELATDHDDHHAALLWDEGGHPGSAVWIRWKGSGPARLTPLPWCPARNPHNEADEACELFAAHPSAHSWDITDPTHTAITHHLTHQHPHLFPQPRDGSESGRAPGPDPA</sequence>
<gene>
    <name evidence="2" type="ORF">DTW94_23375</name>
</gene>
<proteinExistence type="predicted"/>
<reference evidence="2 3" key="1">
    <citation type="submission" date="2018-07" db="EMBL/GenBank/DDBJ databases">
        <title>Complete genome sequence of soil actinomycete Streptomyces cavourensis tj430.</title>
        <authorList>
            <person name="Wang P."/>
            <person name="Huang Y."/>
        </authorList>
    </citation>
    <scope>NUCLEOTIDE SEQUENCE [LARGE SCALE GENOMIC DNA]</scope>
    <source>
        <strain evidence="2 3">TJ430</strain>
    </source>
</reference>
<dbReference type="RefSeq" id="WP_114932717.1">
    <property type="nucleotide sequence ID" value="NZ_CP030930.1"/>
</dbReference>
<dbReference type="Proteomes" id="UP000253779">
    <property type="component" value="Chromosome"/>
</dbReference>
<protein>
    <submittedName>
        <fullName evidence="2">Uncharacterized protein</fullName>
    </submittedName>
</protein>
<evidence type="ECO:0000256" key="1">
    <source>
        <dbReference type="SAM" id="MobiDB-lite"/>
    </source>
</evidence>
<organism evidence="2 3">
    <name type="scientific">Streptomyces cavourensis</name>
    <dbReference type="NCBI Taxonomy" id="67258"/>
    <lineage>
        <taxon>Bacteria</taxon>
        <taxon>Bacillati</taxon>
        <taxon>Actinomycetota</taxon>
        <taxon>Actinomycetes</taxon>
        <taxon>Kitasatosporales</taxon>
        <taxon>Streptomycetaceae</taxon>
        <taxon>Streptomyces</taxon>
    </lineage>
</organism>
<name>A0AAD0Q7L1_9ACTN</name>
<feature type="region of interest" description="Disordered" evidence="1">
    <location>
        <begin position="115"/>
        <end position="141"/>
    </location>
</feature>